<accession>A0ABY1KBI5</accession>
<dbReference type="EMBL" id="FTNK01000018">
    <property type="protein sequence ID" value="SIR55294.1"/>
    <property type="molecule type" value="Genomic_DNA"/>
</dbReference>
<sequence>MREYINMEQIELLATVDDEWLNHRDEDFWYNKPANNYFKWYHVFEVEVNHRG</sequence>
<evidence type="ECO:0000313" key="2">
    <source>
        <dbReference type="Proteomes" id="UP000186666"/>
    </source>
</evidence>
<proteinExistence type="predicted"/>
<gene>
    <name evidence="1" type="ORF">SAMN05421578_11865</name>
</gene>
<evidence type="ECO:0000313" key="1">
    <source>
        <dbReference type="EMBL" id="SIR55294.1"/>
    </source>
</evidence>
<keyword evidence="2" id="KW-1185">Reference proteome</keyword>
<protein>
    <submittedName>
        <fullName evidence="1">Uncharacterized protein</fullName>
    </submittedName>
</protein>
<name>A0ABY1KBI5_9BACL</name>
<organism evidence="1 2">
    <name type="scientific">Paenibacillus macquariensis</name>
    <dbReference type="NCBI Taxonomy" id="948756"/>
    <lineage>
        <taxon>Bacteria</taxon>
        <taxon>Bacillati</taxon>
        <taxon>Bacillota</taxon>
        <taxon>Bacilli</taxon>
        <taxon>Bacillales</taxon>
        <taxon>Paenibacillaceae</taxon>
        <taxon>Paenibacillus</taxon>
    </lineage>
</organism>
<dbReference type="Proteomes" id="UP000186666">
    <property type="component" value="Unassembled WGS sequence"/>
</dbReference>
<comment type="caution">
    <text evidence="1">The sequence shown here is derived from an EMBL/GenBank/DDBJ whole genome shotgun (WGS) entry which is preliminary data.</text>
</comment>
<reference evidence="1 2" key="1">
    <citation type="submission" date="2017-01" db="EMBL/GenBank/DDBJ databases">
        <authorList>
            <person name="Varghese N."/>
            <person name="Submissions S."/>
        </authorList>
    </citation>
    <scope>NUCLEOTIDE SEQUENCE [LARGE SCALE GENOMIC DNA]</scope>
    <source>
        <strain evidence="1 2">ATCC 23464</strain>
    </source>
</reference>
<dbReference type="RefSeq" id="WP_212568139.1">
    <property type="nucleotide sequence ID" value="NZ_FTNK01000018.1"/>
</dbReference>